<dbReference type="OrthoDB" id="25129at2759"/>
<reference evidence="1 2" key="1">
    <citation type="journal article" date="2018" name="Sci. Rep.">
        <title>Genomic signatures of local adaptation to the degree of environmental predictability in rotifers.</title>
        <authorList>
            <person name="Franch-Gras L."/>
            <person name="Hahn C."/>
            <person name="Garcia-Roger E.M."/>
            <person name="Carmona M.J."/>
            <person name="Serra M."/>
            <person name="Gomez A."/>
        </authorList>
    </citation>
    <scope>NUCLEOTIDE SEQUENCE [LARGE SCALE GENOMIC DNA]</scope>
    <source>
        <strain evidence="1">HYR1</strain>
    </source>
</reference>
<dbReference type="Proteomes" id="UP000276133">
    <property type="component" value="Unassembled WGS sequence"/>
</dbReference>
<dbReference type="AlphaFoldDB" id="A0A3M7P8C1"/>
<sequence length="333" mass="39003">METAEAVEKYFQTNKNLPFKSRLVSANLLTGGLVNFVHRLRFEDGSTAVLKSYPPFIAFYRTISLSQNRYFVEKTALEALSSQPWLNKNPNSIIRTPKVLFSDDESFVLIMEDAGDKCETLFNLLASDVQLDDNFIELIPKEVKIFVNYLSKESGLTPNGNQIFVKVWQIVEEYFSQLWSNMTQKLQLEKEMELYLEKSKEIFKYKDSMNGVFVMGDLWPNSILIDQENKFIWIVDWEAARFETSTRDMEQLLANLWLMKQSPKFNKDKIESLIKHFQLEFFNSKDIDWRKGCGDFAKYNFILWIVGLLNESHWDLDNKRDTALKAFSEIADF</sequence>
<gene>
    <name evidence="1" type="ORF">BpHYR1_021778</name>
</gene>
<proteinExistence type="predicted"/>
<dbReference type="EMBL" id="REGN01012467">
    <property type="protein sequence ID" value="RMZ95298.1"/>
    <property type="molecule type" value="Genomic_DNA"/>
</dbReference>
<keyword evidence="2" id="KW-1185">Reference proteome</keyword>
<dbReference type="SUPFAM" id="SSF56112">
    <property type="entry name" value="Protein kinase-like (PK-like)"/>
    <property type="match status" value="1"/>
</dbReference>
<organism evidence="1 2">
    <name type="scientific">Brachionus plicatilis</name>
    <name type="common">Marine rotifer</name>
    <name type="synonym">Brachionus muelleri</name>
    <dbReference type="NCBI Taxonomy" id="10195"/>
    <lineage>
        <taxon>Eukaryota</taxon>
        <taxon>Metazoa</taxon>
        <taxon>Spiralia</taxon>
        <taxon>Gnathifera</taxon>
        <taxon>Rotifera</taxon>
        <taxon>Eurotatoria</taxon>
        <taxon>Monogononta</taxon>
        <taxon>Pseudotrocha</taxon>
        <taxon>Ploima</taxon>
        <taxon>Brachionidae</taxon>
        <taxon>Brachionus</taxon>
    </lineage>
</organism>
<dbReference type="Gene3D" id="3.30.200.20">
    <property type="entry name" value="Phosphorylase Kinase, domain 1"/>
    <property type="match status" value="1"/>
</dbReference>
<comment type="caution">
    <text evidence="1">The sequence shown here is derived from an EMBL/GenBank/DDBJ whole genome shotgun (WGS) entry which is preliminary data.</text>
</comment>
<evidence type="ECO:0000313" key="2">
    <source>
        <dbReference type="Proteomes" id="UP000276133"/>
    </source>
</evidence>
<evidence type="ECO:0000313" key="1">
    <source>
        <dbReference type="EMBL" id="RMZ95298.1"/>
    </source>
</evidence>
<accession>A0A3M7P8C1</accession>
<dbReference type="Gene3D" id="3.90.1200.10">
    <property type="match status" value="1"/>
</dbReference>
<name>A0A3M7P8C1_BRAPC</name>
<dbReference type="InterPro" id="IPR011009">
    <property type="entry name" value="Kinase-like_dom_sf"/>
</dbReference>
<protein>
    <recommendedName>
        <fullName evidence="3">Aminoglycoside phosphotransferase domain-containing protein</fullName>
    </recommendedName>
</protein>
<evidence type="ECO:0008006" key="3">
    <source>
        <dbReference type="Google" id="ProtNLM"/>
    </source>
</evidence>